<gene>
    <name evidence="6" type="ORF">MFIFM68171_04648</name>
</gene>
<feature type="region of interest" description="Disordered" evidence="4">
    <location>
        <begin position="90"/>
        <end position="111"/>
    </location>
</feature>
<keyword evidence="2" id="KW-0479">Metal-binding</keyword>
<dbReference type="InterPro" id="IPR036864">
    <property type="entry name" value="Zn2-C6_fun-type_DNA-bd_sf"/>
</dbReference>
<dbReference type="PANTHER" id="PTHR31001:SF85">
    <property type="entry name" value="ZN(II)2CYS6 TRANSCRIPTION FACTOR (EUROFUNG)"/>
    <property type="match status" value="1"/>
</dbReference>
<dbReference type="CDD" id="cd00067">
    <property type="entry name" value="GAL4"/>
    <property type="match status" value="1"/>
</dbReference>
<dbReference type="Gene3D" id="4.10.240.10">
    <property type="entry name" value="Zn(2)-C6 fungal-type DNA-binding domain"/>
    <property type="match status" value="1"/>
</dbReference>
<feature type="region of interest" description="Disordered" evidence="4">
    <location>
        <begin position="152"/>
        <end position="172"/>
    </location>
</feature>
<dbReference type="EMBL" id="BAAFSV010000002">
    <property type="protein sequence ID" value="GAB1314438.1"/>
    <property type="molecule type" value="Genomic_DNA"/>
</dbReference>
<name>A0ABQ0G9J3_9PEZI</name>
<dbReference type="InterPro" id="IPR050613">
    <property type="entry name" value="Sec_Metabolite_Reg"/>
</dbReference>
<comment type="caution">
    <text evidence="6">The sequence shown here is derived from an EMBL/GenBank/DDBJ whole genome shotgun (WGS) entry which is preliminary data.</text>
</comment>
<dbReference type="InterPro" id="IPR001138">
    <property type="entry name" value="Zn2Cys6_DnaBD"/>
</dbReference>
<comment type="subcellular location">
    <subcellularLocation>
        <location evidence="1">Nucleus</location>
    </subcellularLocation>
</comment>
<dbReference type="SMART" id="SM00066">
    <property type="entry name" value="GAL4"/>
    <property type="match status" value="1"/>
</dbReference>
<protein>
    <recommendedName>
        <fullName evidence="5">Zn(2)-C6 fungal-type domain-containing protein</fullName>
    </recommendedName>
</protein>
<evidence type="ECO:0000313" key="7">
    <source>
        <dbReference type="Proteomes" id="UP001628179"/>
    </source>
</evidence>
<organism evidence="6 7">
    <name type="scientific">Madurella fahalii</name>
    <dbReference type="NCBI Taxonomy" id="1157608"/>
    <lineage>
        <taxon>Eukaryota</taxon>
        <taxon>Fungi</taxon>
        <taxon>Dikarya</taxon>
        <taxon>Ascomycota</taxon>
        <taxon>Pezizomycotina</taxon>
        <taxon>Sordariomycetes</taxon>
        <taxon>Sordariomycetidae</taxon>
        <taxon>Sordariales</taxon>
        <taxon>Sordariales incertae sedis</taxon>
        <taxon>Madurella</taxon>
    </lineage>
</organism>
<evidence type="ECO:0000256" key="3">
    <source>
        <dbReference type="ARBA" id="ARBA00023242"/>
    </source>
</evidence>
<dbReference type="Pfam" id="PF04082">
    <property type="entry name" value="Fungal_trans"/>
    <property type="match status" value="1"/>
</dbReference>
<dbReference type="RefSeq" id="XP_070916169.1">
    <property type="nucleotide sequence ID" value="XM_071060068.1"/>
</dbReference>
<dbReference type="CDD" id="cd12148">
    <property type="entry name" value="fungal_TF_MHR"/>
    <property type="match status" value="1"/>
</dbReference>
<evidence type="ECO:0000256" key="4">
    <source>
        <dbReference type="SAM" id="MobiDB-lite"/>
    </source>
</evidence>
<dbReference type="PANTHER" id="PTHR31001">
    <property type="entry name" value="UNCHARACTERIZED TRANSCRIPTIONAL REGULATORY PROTEIN"/>
    <property type="match status" value="1"/>
</dbReference>
<proteinExistence type="predicted"/>
<evidence type="ECO:0000259" key="5">
    <source>
        <dbReference type="PROSITE" id="PS50048"/>
    </source>
</evidence>
<dbReference type="SUPFAM" id="SSF57701">
    <property type="entry name" value="Zn2/Cys6 DNA-binding domain"/>
    <property type="match status" value="1"/>
</dbReference>
<keyword evidence="3" id="KW-0539">Nucleus</keyword>
<dbReference type="Pfam" id="PF00172">
    <property type="entry name" value="Zn_clus"/>
    <property type="match status" value="1"/>
</dbReference>
<dbReference type="GeneID" id="98175391"/>
<evidence type="ECO:0000256" key="2">
    <source>
        <dbReference type="ARBA" id="ARBA00022723"/>
    </source>
</evidence>
<accession>A0ABQ0G9J3</accession>
<evidence type="ECO:0000313" key="6">
    <source>
        <dbReference type="EMBL" id="GAB1314438.1"/>
    </source>
</evidence>
<reference evidence="6 7" key="1">
    <citation type="submission" date="2024-09" db="EMBL/GenBank/DDBJ databases">
        <title>Itraconazole resistance in Madurella fahalii resulting from another homologue of gene encoding cytochrome P450 14-alpha sterol demethylase (CYP51).</title>
        <authorList>
            <person name="Yoshioka I."/>
            <person name="Fahal A.H."/>
            <person name="Kaneko S."/>
            <person name="Yaguchi T."/>
        </authorList>
    </citation>
    <scope>NUCLEOTIDE SEQUENCE [LARGE SCALE GENOMIC DNA]</scope>
    <source>
        <strain evidence="6 7">IFM 68171</strain>
    </source>
</reference>
<keyword evidence="7" id="KW-1185">Reference proteome</keyword>
<dbReference type="InterPro" id="IPR007219">
    <property type="entry name" value="XnlR_reg_dom"/>
</dbReference>
<dbReference type="PROSITE" id="PS50048">
    <property type="entry name" value="ZN2_CY6_FUNGAL_2"/>
    <property type="match status" value="1"/>
</dbReference>
<dbReference type="SMART" id="SM00906">
    <property type="entry name" value="Fungal_trans"/>
    <property type="match status" value="1"/>
</dbReference>
<sequence length="702" mass="79308">MASTSTPDSHASAPMPNVSVVSSKPTRILACVLCQHRKIKCDRNFPCANCIKANVKCTPSTPAPARKRRRPNQDLQERLARCEELLKEYATEKPPEGATPRPPQTPSQDDLALKWQPTGKLVKQDGTVRFIDSPLLSTVYEELRAMREIVDTDGADDYSPETTSPDDNSDLLLGGDTPMAKVESLWPDPVHVFHLWQKYLDRVNPLTKIIHVPSLQPHVAEAASHSHNIPKNIEALLFSIFVMAVISLTPDECRELLGQSREEALERFSLGVKQSLRGMNFLKHHDLTTLQALVIYLISLQGRYNRHAVWILNGVALRIAQKMGLHRDGENLGLTPFESEMRRRLWWQIILTDSKYALFSGLSHTVLPRDFDTKRPRNVNDADIFPSATEPFQDRDGPTEMIFCLLNYRVARYFIESPGFETMIMIQEGDSAEGNSGPTEEQLTVYRRGFEQLGKDLLEMLDKYCDPTAGPVHEMAVRMRRNILDMITEIITPPKLSPEWGGEVRSAKDNTFKVAIGSLEQNENQYMSAKDKGFAWFTLLHFQLDIFMYLAVQLCHRTEGKLVERAWRQVDAVYSSHPELFDVTNKTHAMLAVYILKAWRKREQVIFDRTGQAPETPFYVEKLRVCMPNDDYKTEPTPPNPYTPVSLTGMQAHPNVSDGTLDQFLGYYDGSGVDWDMFDSPSVEGGHGVPFAAFGMGPAGGW</sequence>
<feature type="domain" description="Zn(2)-C6 fungal-type" evidence="5">
    <location>
        <begin position="30"/>
        <end position="58"/>
    </location>
</feature>
<evidence type="ECO:0000256" key="1">
    <source>
        <dbReference type="ARBA" id="ARBA00004123"/>
    </source>
</evidence>
<dbReference type="Proteomes" id="UP001628179">
    <property type="component" value="Unassembled WGS sequence"/>
</dbReference>